<keyword evidence="2" id="KW-0255">Endonuclease</keyword>
<keyword evidence="2" id="KW-0378">Hydrolase</keyword>
<organism evidence="2 3">
    <name type="scientific">Nocardia brasiliensis</name>
    <dbReference type="NCBI Taxonomy" id="37326"/>
    <lineage>
        <taxon>Bacteria</taxon>
        <taxon>Bacillati</taxon>
        <taxon>Actinomycetota</taxon>
        <taxon>Actinomycetes</taxon>
        <taxon>Mycobacteriales</taxon>
        <taxon>Nocardiaceae</taxon>
        <taxon>Nocardia</taxon>
    </lineage>
</organism>
<dbReference type="AlphaFoldDB" id="A0A6G9Y0R4"/>
<dbReference type="InterPro" id="IPR003615">
    <property type="entry name" value="HNH_nuc"/>
</dbReference>
<dbReference type="Gene3D" id="3.90.75.10">
    <property type="entry name" value="Homing Intron 3 (I-ppo) Encoded Endonuclease, Chain A"/>
    <property type="match status" value="1"/>
</dbReference>
<keyword evidence="2" id="KW-0540">Nuclease</keyword>
<protein>
    <submittedName>
        <fullName evidence="2">HNH endonuclease</fullName>
    </submittedName>
</protein>
<dbReference type="SUPFAM" id="SSF54060">
    <property type="entry name" value="His-Me finger endonucleases"/>
    <property type="match status" value="1"/>
</dbReference>
<proteinExistence type="predicted"/>
<name>A0A6G9Y0R4_NOCBR</name>
<dbReference type="InterPro" id="IPR044925">
    <property type="entry name" value="His-Me_finger_sf"/>
</dbReference>
<dbReference type="RefSeq" id="WP_167465808.1">
    <property type="nucleotide sequence ID" value="NZ_CP046171.1"/>
</dbReference>
<dbReference type="Proteomes" id="UP000501705">
    <property type="component" value="Chromosome"/>
</dbReference>
<evidence type="ECO:0000259" key="1">
    <source>
        <dbReference type="Pfam" id="PF13392"/>
    </source>
</evidence>
<evidence type="ECO:0000313" key="3">
    <source>
        <dbReference type="Proteomes" id="UP000501705"/>
    </source>
</evidence>
<dbReference type="Pfam" id="PF13392">
    <property type="entry name" value="HNH_3"/>
    <property type="match status" value="1"/>
</dbReference>
<accession>A0A6G9Y0R4</accession>
<sequence length="149" mass="17384">MGVAAKLGDPRLPERFWDKVAVVRHGRWRCWDWRASTYRGYAEFWYDGRMRRGYRVAYTALIGPVPAGLVLDHRCRNRRCCNPSHLEPVTSRENTLRGSGPTAINARKRACARGHRYTTANTYRRGGYRYCRQCIVINARNRQRKRAAP</sequence>
<dbReference type="GO" id="GO:0004519">
    <property type="term" value="F:endonuclease activity"/>
    <property type="evidence" value="ECO:0007669"/>
    <property type="project" value="UniProtKB-KW"/>
</dbReference>
<gene>
    <name evidence="2" type="ORF">F5X71_34800</name>
</gene>
<dbReference type="InterPro" id="IPR044930">
    <property type="entry name" value="Homing_endonuclease_His-Me"/>
</dbReference>
<reference evidence="2 3" key="1">
    <citation type="journal article" date="2019" name="ACS Chem. Biol.">
        <title>Identification and Mobilization of a Cryptic Antibiotic Biosynthesis Gene Locus from a Human-Pathogenic Nocardia Isolate.</title>
        <authorList>
            <person name="Herisse M."/>
            <person name="Ishida K."/>
            <person name="Porter J.L."/>
            <person name="Howden B."/>
            <person name="Hertweck C."/>
            <person name="Stinear T.P."/>
            <person name="Pidot S.J."/>
        </authorList>
    </citation>
    <scope>NUCLEOTIDE SEQUENCE [LARGE SCALE GENOMIC DNA]</scope>
    <source>
        <strain evidence="2 3">AUSMDU00024985</strain>
    </source>
</reference>
<dbReference type="EMBL" id="CP046171">
    <property type="protein sequence ID" value="QIS06795.1"/>
    <property type="molecule type" value="Genomic_DNA"/>
</dbReference>
<evidence type="ECO:0000313" key="2">
    <source>
        <dbReference type="EMBL" id="QIS06795.1"/>
    </source>
</evidence>
<feature type="domain" description="HNH nuclease" evidence="1">
    <location>
        <begin position="55"/>
        <end position="95"/>
    </location>
</feature>